<evidence type="ECO:0000313" key="2">
    <source>
        <dbReference type="EMBL" id="AKJ30573.1"/>
    </source>
</evidence>
<keyword evidence="3" id="KW-1185">Reference proteome</keyword>
<dbReference type="EMBL" id="CP011371">
    <property type="protein sequence ID" value="AKJ30573.1"/>
    <property type="molecule type" value="Genomic_DNA"/>
</dbReference>
<dbReference type="PANTHER" id="PTHR42928">
    <property type="entry name" value="TRICARBOXYLATE-BINDING PROTEIN"/>
    <property type="match status" value="1"/>
</dbReference>
<gene>
    <name evidence="2" type="ORF">AAW51_3882</name>
</gene>
<comment type="similarity">
    <text evidence="1">Belongs to the UPF0065 (bug) family.</text>
</comment>
<dbReference type="CDD" id="cd13578">
    <property type="entry name" value="PBP2_Bug27"/>
    <property type="match status" value="1"/>
</dbReference>
<dbReference type="PATRIC" id="fig|413882.6.peg.4052"/>
<dbReference type="Proteomes" id="UP000035352">
    <property type="component" value="Chromosome"/>
</dbReference>
<dbReference type="KEGG" id="pbh:AAW51_3882"/>
<dbReference type="InterPro" id="IPR042100">
    <property type="entry name" value="Bug_dom1"/>
</dbReference>
<dbReference type="STRING" id="413882.AAW51_3882"/>
<proteinExistence type="inferred from homology"/>
<sequence>MNRRLWLQSQAFGLAALCGPTALRAQSQPLKLVVPYPQGGPLDAIARLLAESVRDTLGTVVVENKAGAGGNLGADWVAKAPPDGHTLVMGAVATHAINPWLYARIPYDPIRDFAPITLVARVPNVLVMNAQTASRLGIASLQDLVAYAKAHPGQLNYGSGGNGSAGHLAGEMFKGQAKVSIVHIAYAGAAPAQLGLLSGQVDLNFDNLAAAAANIRAGKLKALAVTTARRAPAMPELPTVAESGLPGFEVDTWFGLFAPAKTPPDTVARLNQAFVRALHTSDVKTRFATFMAEPAPTTPQQFAAFVQAELTKYKGVVQRSGAKIE</sequence>
<evidence type="ECO:0000256" key="1">
    <source>
        <dbReference type="ARBA" id="ARBA00006987"/>
    </source>
</evidence>
<dbReference type="Pfam" id="PF03401">
    <property type="entry name" value="TctC"/>
    <property type="match status" value="1"/>
</dbReference>
<dbReference type="SUPFAM" id="SSF53850">
    <property type="entry name" value="Periplasmic binding protein-like II"/>
    <property type="match status" value="1"/>
</dbReference>
<reference evidence="2 3" key="1">
    <citation type="submission" date="2015-05" db="EMBL/GenBank/DDBJ databases">
        <authorList>
            <person name="Tang B."/>
            <person name="Yu Y."/>
        </authorList>
    </citation>
    <scope>NUCLEOTIDE SEQUENCE [LARGE SCALE GENOMIC DNA]</scope>
    <source>
        <strain evidence="2 3">DSM 7029</strain>
    </source>
</reference>
<dbReference type="AlphaFoldDB" id="A0A0G3BRG2"/>
<evidence type="ECO:0000313" key="3">
    <source>
        <dbReference type="Proteomes" id="UP000035352"/>
    </source>
</evidence>
<name>A0A0G3BRG2_9BURK</name>
<dbReference type="InterPro" id="IPR005064">
    <property type="entry name" value="BUG"/>
</dbReference>
<dbReference type="PANTHER" id="PTHR42928:SF5">
    <property type="entry name" value="BLR1237 PROTEIN"/>
    <property type="match status" value="1"/>
</dbReference>
<protein>
    <submittedName>
        <fullName evidence="2">ABC transporter substrate-binding protein</fullName>
    </submittedName>
</protein>
<dbReference type="RefSeq" id="WP_047195914.1">
    <property type="nucleotide sequence ID" value="NZ_CP011371.1"/>
</dbReference>
<dbReference type="Gene3D" id="3.40.190.150">
    <property type="entry name" value="Bordetella uptake gene, domain 1"/>
    <property type="match status" value="1"/>
</dbReference>
<organism evidence="2 3">
    <name type="scientific">Caldimonas brevitalea</name>
    <dbReference type="NCBI Taxonomy" id="413882"/>
    <lineage>
        <taxon>Bacteria</taxon>
        <taxon>Pseudomonadati</taxon>
        <taxon>Pseudomonadota</taxon>
        <taxon>Betaproteobacteria</taxon>
        <taxon>Burkholderiales</taxon>
        <taxon>Sphaerotilaceae</taxon>
        <taxon>Caldimonas</taxon>
    </lineage>
</organism>
<dbReference type="OrthoDB" id="8678477at2"/>
<accession>A0A0G3BRG2</accession>
<dbReference type="Gene3D" id="3.40.190.10">
    <property type="entry name" value="Periplasmic binding protein-like II"/>
    <property type="match status" value="1"/>
</dbReference>
<dbReference type="PIRSF" id="PIRSF017082">
    <property type="entry name" value="YflP"/>
    <property type="match status" value="1"/>
</dbReference>